<comment type="caution">
    <text evidence="4">The sequence shown here is derived from an EMBL/GenBank/DDBJ whole genome shotgun (WGS) entry which is preliminary data.</text>
</comment>
<evidence type="ECO:0000313" key="5">
    <source>
        <dbReference type="Proteomes" id="UP000004095"/>
    </source>
</evidence>
<organism evidence="4 5">
    <name type="scientific">Microscilla marina ATCC 23134</name>
    <dbReference type="NCBI Taxonomy" id="313606"/>
    <lineage>
        <taxon>Bacteria</taxon>
        <taxon>Pseudomonadati</taxon>
        <taxon>Bacteroidota</taxon>
        <taxon>Cytophagia</taxon>
        <taxon>Cytophagales</taxon>
        <taxon>Microscillaceae</taxon>
        <taxon>Microscilla</taxon>
    </lineage>
</organism>
<dbReference type="SUPFAM" id="SSF46689">
    <property type="entry name" value="Homeodomain-like"/>
    <property type="match status" value="1"/>
</dbReference>
<dbReference type="PRINTS" id="PR00455">
    <property type="entry name" value="HTHTETR"/>
</dbReference>
<dbReference type="OrthoDB" id="9785164at2"/>
<dbReference type="AlphaFoldDB" id="A1ZZI0"/>
<dbReference type="Pfam" id="PF13972">
    <property type="entry name" value="TetR"/>
    <property type="match status" value="1"/>
</dbReference>
<dbReference type="EMBL" id="AAWS01000077">
    <property type="protein sequence ID" value="EAY24226.1"/>
    <property type="molecule type" value="Genomic_DNA"/>
</dbReference>
<feature type="domain" description="HTH tetR-type" evidence="3">
    <location>
        <begin position="6"/>
        <end position="66"/>
    </location>
</feature>
<dbReference type="Proteomes" id="UP000004095">
    <property type="component" value="Unassembled WGS sequence"/>
</dbReference>
<protein>
    <submittedName>
        <fullName evidence="4">Transcriptional regulator, TetR family protein</fullName>
    </submittedName>
</protein>
<accession>A1ZZI0</accession>
<dbReference type="GO" id="GO:0003677">
    <property type="term" value="F:DNA binding"/>
    <property type="evidence" value="ECO:0007669"/>
    <property type="project" value="UniProtKB-UniRule"/>
</dbReference>
<proteinExistence type="predicted"/>
<evidence type="ECO:0000259" key="3">
    <source>
        <dbReference type="PROSITE" id="PS50977"/>
    </source>
</evidence>
<dbReference type="PROSITE" id="PS50977">
    <property type="entry name" value="HTH_TETR_2"/>
    <property type="match status" value="1"/>
</dbReference>
<dbReference type="eggNOG" id="COG1309">
    <property type="taxonomic scope" value="Bacteria"/>
</dbReference>
<evidence type="ECO:0000256" key="1">
    <source>
        <dbReference type="ARBA" id="ARBA00023125"/>
    </source>
</evidence>
<evidence type="ECO:0000313" key="4">
    <source>
        <dbReference type="EMBL" id="EAY24226.1"/>
    </source>
</evidence>
<dbReference type="Pfam" id="PF00440">
    <property type="entry name" value="TetR_N"/>
    <property type="match status" value="1"/>
</dbReference>
<sequence>MGENKKNTRDKVIAYATKCFNQEGFGAITIQELANRLEMSRGNLTYYFKTKDNLLEAIVNEMWARLDEELNKRRTLPSFENLHNTAKVYYRIQKEYSFIFLDQHVLRHELVKEKFREQTKKSIHDNKAALAFAIKLGNLKPEPVPGMYNNIAFITWMMPFYWLNQQIIRGEKTEEDAEKMIWSILLPHFTEKGVSSFIKFFGKEYYESLGESFSVDLDSLISF</sequence>
<dbReference type="PANTHER" id="PTHR43479">
    <property type="entry name" value="ACREF/ENVCD OPERON REPRESSOR-RELATED"/>
    <property type="match status" value="1"/>
</dbReference>
<dbReference type="InterPro" id="IPR025722">
    <property type="entry name" value="TetR"/>
</dbReference>
<keyword evidence="5" id="KW-1185">Reference proteome</keyword>
<dbReference type="InterPro" id="IPR009057">
    <property type="entry name" value="Homeodomain-like_sf"/>
</dbReference>
<reference evidence="4 5" key="1">
    <citation type="submission" date="2007-01" db="EMBL/GenBank/DDBJ databases">
        <authorList>
            <person name="Haygood M."/>
            <person name="Podell S."/>
            <person name="Anderson C."/>
            <person name="Hopkinson B."/>
            <person name="Roe K."/>
            <person name="Barbeau K."/>
            <person name="Gaasterland T."/>
            <person name="Ferriera S."/>
            <person name="Johnson J."/>
            <person name="Kravitz S."/>
            <person name="Beeson K."/>
            <person name="Sutton G."/>
            <person name="Rogers Y.-H."/>
            <person name="Friedman R."/>
            <person name="Frazier M."/>
            <person name="Venter J.C."/>
        </authorList>
    </citation>
    <scope>NUCLEOTIDE SEQUENCE [LARGE SCALE GENOMIC DNA]</scope>
    <source>
        <strain evidence="4 5">ATCC 23134</strain>
    </source>
</reference>
<dbReference type="PANTHER" id="PTHR43479:SF11">
    <property type="entry name" value="ACREF_ENVCD OPERON REPRESSOR-RELATED"/>
    <property type="match status" value="1"/>
</dbReference>
<gene>
    <name evidence="4" type="ORF">M23134_01000</name>
</gene>
<dbReference type="InterPro" id="IPR050624">
    <property type="entry name" value="HTH-type_Tx_Regulator"/>
</dbReference>
<dbReference type="Gene3D" id="1.10.357.10">
    <property type="entry name" value="Tetracycline Repressor, domain 2"/>
    <property type="match status" value="1"/>
</dbReference>
<feature type="DNA-binding region" description="H-T-H motif" evidence="2">
    <location>
        <begin position="29"/>
        <end position="48"/>
    </location>
</feature>
<dbReference type="RefSeq" id="WP_002705271.1">
    <property type="nucleotide sequence ID" value="NZ_AAWS01000077.1"/>
</dbReference>
<evidence type="ECO:0000256" key="2">
    <source>
        <dbReference type="PROSITE-ProRule" id="PRU00335"/>
    </source>
</evidence>
<keyword evidence="1 2" id="KW-0238">DNA-binding</keyword>
<dbReference type="InterPro" id="IPR001647">
    <property type="entry name" value="HTH_TetR"/>
</dbReference>
<name>A1ZZI0_MICM2</name>